<keyword evidence="3" id="KW-1185">Reference proteome</keyword>
<dbReference type="Gene3D" id="1.10.238.10">
    <property type="entry name" value="EF-hand"/>
    <property type="match status" value="1"/>
</dbReference>
<dbReference type="Pfam" id="PF01023">
    <property type="entry name" value="S_100"/>
    <property type="match status" value="1"/>
</dbReference>
<dbReference type="SUPFAM" id="SSF47473">
    <property type="entry name" value="EF-hand"/>
    <property type="match status" value="1"/>
</dbReference>
<accession>A0A8C6S379</accession>
<dbReference type="Proteomes" id="UP000694523">
    <property type="component" value="Unplaced"/>
</dbReference>
<proteinExistence type="predicted"/>
<feature type="domain" description="S100/CaBP-9k-type calcium binding subdomain" evidence="1">
    <location>
        <begin position="10"/>
        <end position="49"/>
    </location>
</feature>
<dbReference type="InterPro" id="IPR013787">
    <property type="entry name" value="S100_Ca-bd_sub"/>
</dbReference>
<dbReference type="InterPro" id="IPR011992">
    <property type="entry name" value="EF-hand-dom_pair"/>
</dbReference>
<evidence type="ECO:0000259" key="1">
    <source>
        <dbReference type="SMART" id="SM01394"/>
    </source>
</evidence>
<evidence type="ECO:0000313" key="3">
    <source>
        <dbReference type="Proteomes" id="UP000694523"/>
    </source>
</evidence>
<protein>
    <recommendedName>
        <fullName evidence="1">S100/CaBP-9k-type calcium binding subdomain domain-containing protein</fullName>
    </recommendedName>
</protein>
<evidence type="ECO:0000313" key="2">
    <source>
        <dbReference type="Ensembl" id="ENSNMLP00000000255.1"/>
    </source>
</evidence>
<name>A0A8C6S379_9GOBI</name>
<sequence>PRQPSHPTGELAAMCLIIQSFHDHAGEDELLDKTELKRLLKTEMPGLLFSLDDQGSADKMSFPEYMTLMASFACACQGQVKSMM</sequence>
<dbReference type="SMART" id="SM01394">
    <property type="entry name" value="S_100"/>
    <property type="match status" value="1"/>
</dbReference>
<dbReference type="AlphaFoldDB" id="A0A8C6S379"/>
<reference evidence="2" key="1">
    <citation type="submission" date="2025-08" db="UniProtKB">
        <authorList>
            <consortium name="Ensembl"/>
        </authorList>
    </citation>
    <scope>IDENTIFICATION</scope>
</reference>
<organism evidence="2 3">
    <name type="scientific">Neogobius melanostomus</name>
    <name type="common">round goby</name>
    <dbReference type="NCBI Taxonomy" id="47308"/>
    <lineage>
        <taxon>Eukaryota</taxon>
        <taxon>Metazoa</taxon>
        <taxon>Chordata</taxon>
        <taxon>Craniata</taxon>
        <taxon>Vertebrata</taxon>
        <taxon>Euteleostomi</taxon>
        <taxon>Actinopterygii</taxon>
        <taxon>Neopterygii</taxon>
        <taxon>Teleostei</taxon>
        <taxon>Neoteleostei</taxon>
        <taxon>Acanthomorphata</taxon>
        <taxon>Gobiaria</taxon>
        <taxon>Gobiiformes</taxon>
        <taxon>Gobioidei</taxon>
        <taxon>Gobiidae</taxon>
        <taxon>Benthophilinae</taxon>
        <taxon>Neogobiini</taxon>
        <taxon>Neogobius</taxon>
    </lineage>
</organism>
<reference evidence="2" key="2">
    <citation type="submission" date="2025-09" db="UniProtKB">
        <authorList>
            <consortium name="Ensembl"/>
        </authorList>
    </citation>
    <scope>IDENTIFICATION</scope>
</reference>
<dbReference type="Ensembl" id="ENSNMLT00000000313.1">
    <property type="protein sequence ID" value="ENSNMLP00000000255.1"/>
    <property type="gene ID" value="ENSNMLG00000000228.1"/>
</dbReference>